<dbReference type="PROSITE" id="PS51257">
    <property type="entry name" value="PROKAR_LIPOPROTEIN"/>
    <property type="match status" value="1"/>
</dbReference>
<organism evidence="2 3">
    <name type="scientific">Neobacillus vireti LMG 21834</name>
    <dbReference type="NCBI Taxonomy" id="1131730"/>
    <lineage>
        <taxon>Bacteria</taxon>
        <taxon>Bacillati</taxon>
        <taxon>Bacillota</taxon>
        <taxon>Bacilli</taxon>
        <taxon>Bacillales</taxon>
        <taxon>Bacillaceae</taxon>
        <taxon>Neobacillus</taxon>
    </lineage>
</organism>
<name>A0AB94IPJ2_9BACI</name>
<gene>
    <name evidence="2" type="ORF">BAVI_09181</name>
</gene>
<evidence type="ECO:0000313" key="3">
    <source>
        <dbReference type="Proteomes" id="UP000018877"/>
    </source>
</evidence>
<evidence type="ECO:0000313" key="2">
    <source>
        <dbReference type="EMBL" id="ETI68922.1"/>
    </source>
</evidence>
<proteinExistence type="predicted"/>
<dbReference type="EMBL" id="ALAN01000059">
    <property type="protein sequence ID" value="ETI68922.1"/>
    <property type="molecule type" value="Genomic_DNA"/>
</dbReference>
<dbReference type="AlphaFoldDB" id="A0AB94IPJ2"/>
<protein>
    <recommendedName>
        <fullName evidence="4">Lipoprotein</fullName>
    </recommendedName>
</protein>
<comment type="caution">
    <text evidence="2">The sequence shown here is derived from an EMBL/GenBank/DDBJ whole genome shotgun (WGS) entry which is preliminary data.</text>
</comment>
<keyword evidence="1" id="KW-0732">Signal</keyword>
<reference evidence="2 3" key="1">
    <citation type="journal article" date="2014" name="Environ. Microbiol.">
        <title>The nitrate-ammonifying and nosZ-carrying bacterium Bacillus vireti is a potent source and sink for nitric and nitrous oxide under high nitrate conditions.</title>
        <authorList>
            <person name="Mania D."/>
            <person name="Heylen K."/>
            <person name="van Spanning R.J."/>
            <person name="Frostegard A."/>
        </authorList>
    </citation>
    <scope>NUCLEOTIDE SEQUENCE [LARGE SCALE GENOMIC DNA]</scope>
    <source>
        <strain evidence="2 3">LMG 21834</strain>
    </source>
</reference>
<accession>A0AB94IPJ2</accession>
<keyword evidence="3" id="KW-1185">Reference proteome</keyword>
<feature type="signal peptide" evidence="1">
    <location>
        <begin position="1"/>
        <end position="15"/>
    </location>
</feature>
<dbReference type="RefSeq" id="WP_024028036.1">
    <property type="nucleotide sequence ID" value="NZ_ALAN01000059.1"/>
</dbReference>
<feature type="chain" id="PRO_5044499753" description="Lipoprotein" evidence="1">
    <location>
        <begin position="16"/>
        <end position="77"/>
    </location>
</feature>
<sequence>MKKIVLFLLMNVVVAGLLLGCQQQGNEDIKDKIQSVPNEDYLGEANPVVKEEMKLTNEEKQEFEKLKQEVISNKEGK</sequence>
<evidence type="ECO:0000256" key="1">
    <source>
        <dbReference type="SAM" id="SignalP"/>
    </source>
</evidence>
<evidence type="ECO:0008006" key="4">
    <source>
        <dbReference type="Google" id="ProtNLM"/>
    </source>
</evidence>
<dbReference type="Proteomes" id="UP000018877">
    <property type="component" value="Unassembled WGS sequence"/>
</dbReference>